<keyword evidence="3" id="KW-1185">Reference proteome</keyword>
<evidence type="ECO:0000313" key="3">
    <source>
        <dbReference type="Proteomes" id="UP000824596"/>
    </source>
</evidence>
<evidence type="ECO:0000313" key="2">
    <source>
        <dbReference type="EMBL" id="KAH0964034.1"/>
    </source>
</evidence>
<gene>
    <name evidence="2" type="ORF">HRG_04462</name>
</gene>
<feature type="compositionally biased region" description="Acidic residues" evidence="1">
    <location>
        <begin position="80"/>
        <end position="96"/>
    </location>
</feature>
<organism evidence="2 3">
    <name type="scientific">Hirsutella rhossiliensis</name>
    <dbReference type="NCBI Taxonomy" id="111463"/>
    <lineage>
        <taxon>Eukaryota</taxon>
        <taxon>Fungi</taxon>
        <taxon>Dikarya</taxon>
        <taxon>Ascomycota</taxon>
        <taxon>Pezizomycotina</taxon>
        <taxon>Sordariomycetes</taxon>
        <taxon>Hypocreomycetidae</taxon>
        <taxon>Hypocreales</taxon>
        <taxon>Ophiocordycipitaceae</taxon>
        <taxon>Hirsutella</taxon>
    </lineage>
</organism>
<evidence type="ECO:0000256" key="1">
    <source>
        <dbReference type="SAM" id="MobiDB-lite"/>
    </source>
</evidence>
<proteinExistence type="predicted"/>
<dbReference type="GeneID" id="68353591"/>
<protein>
    <submittedName>
        <fullName evidence="2">Uncharacterized protein</fullName>
    </submittedName>
</protein>
<accession>A0A9P8N154</accession>
<dbReference type="EMBL" id="JAIZPD010000004">
    <property type="protein sequence ID" value="KAH0964034.1"/>
    <property type="molecule type" value="Genomic_DNA"/>
</dbReference>
<dbReference type="RefSeq" id="XP_044721547.1">
    <property type="nucleotide sequence ID" value="XM_044862933.1"/>
</dbReference>
<reference evidence="2" key="1">
    <citation type="submission" date="2021-09" db="EMBL/GenBank/DDBJ databases">
        <title>A high-quality genome of the endoparasitic fungus Hirsutella rhossiliensis with a comparison of Hirsutella genomes reveals transposable elements contributing to genome size variation.</title>
        <authorList>
            <person name="Lin R."/>
            <person name="Jiao Y."/>
            <person name="Sun X."/>
            <person name="Ling J."/>
            <person name="Xie B."/>
            <person name="Cheng X."/>
        </authorList>
    </citation>
    <scope>NUCLEOTIDE SEQUENCE</scope>
    <source>
        <strain evidence="2">HR02</strain>
    </source>
</reference>
<comment type="caution">
    <text evidence="2">The sequence shown here is derived from an EMBL/GenBank/DDBJ whole genome shotgun (WGS) entry which is preliminary data.</text>
</comment>
<feature type="compositionally biased region" description="Low complexity" evidence="1">
    <location>
        <begin position="50"/>
        <end position="62"/>
    </location>
</feature>
<sequence>MLVQIPHSAASPTLSPSRPKRAREESEQGAPGPSSPRPIKRARSEEAQEGDAAPGDAWAPAEIEVDMDYDPSSPGIKVELEDEPMYDVEQGPEEADQAMPDVAPHEPAPQTCDDWAVGWVSPEMDLPMLELGPEPWVISLYEQMMGKEQSICELEYPQPLMMDPIHEMGAWNLRPDDELSDEIRRAWP</sequence>
<dbReference type="Proteomes" id="UP000824596">
    <property type="component" value="Unassembled WGS sequence"/>
</dbReference>
<name>A0A9P8N154_9HYPO</name>
<feature type="region of interest" description="Disordered" evidence="1">
    <location>
        <begin position="1"/>
        <end position="108"/>
    </location>
</feature>
<dbReference type="AlphaFoldDB" id="A0A9P8N154"/>